<dbReference type="Gene3D" id="2.60.120.10">
    <property type="entry name" value="Jelly Rolls"/>
    <property type="match status" value="1"/>
</dbReference>
<dbReference type="SUPFAM" id="SSF51182">
    <property type="entry name" value="RmlC-like cupins"/>
    <property type="match status" value="2"/>
</dbReference>
<gene>
    <name evidence="1" type="ORF">BDK89_3938</name>
</gene>
<dbReference type="Proteomes" id="UP000294558">
    <property type="component" value="Unassembled WGS sequence"/>
</dbReference>
<organism evidence="1 2">
    <name type="scientific">Ilumatobacter fluminis</name>
    <dbReference type="NCBI Taxonomy" id="467091"/>
    <lineage>
        <taxon>Bacteria</taxon>
        <taxon>Bacillati</taxon>
        <taxon>Actinomycetota</taxon>
        <taxon>Acidimicrobiia</taxon>
        <taxon>Acidimicrobiales</taxon>
        <taxon>Ilumatobacteraceae</taxon>
        <taxon>Ilumatobacter</taxon>
    </lineage>
</organism>
<dbReference type="EMBL" id="SOAU01000001">
    <property type="protein sequence ID" value="TDT18319.1"/>
    <property type="molecule type" value="Genomic_DNA"/>
</dbReference>
<comment type="caution">
    <text evidence="1">The sequence shown here is derived from an EMBL/GenBank/DDBJ whole genome shotgun (WGS) entry which is preliminary data.</text>
</comment>
<sequence>MRPFIEFLQSQALPWSDGLYGGGRGTVKSKILSIDEASGASSVLIEYPAGWTVDEPHHLDVDEELFVLGGDLTIGATTYTEKCYAHLPAHHARTSASSKHGAVVMTFFSGEPGVRSGTPASDACDTTRLVEFVDGFADEWGANFHPKFPPGAGRKFLRRDPHDGEETWLLGTMPLRSGRRPERHPVVEEMYLLSGELVSPLGTMQPGAYFWRPPEEWHGPFGSKTGNLFLFRTKGGPLSTEYTEHEVDFTWSPEHKPILPPELQPYGQPAPGCGCW</sequence>
<protein>
    <submittedName>
        <fullName evidence="1">Uncharacterized protein DUF4437</fullName>
    </submittedName>
</protein>
<dbReference type="OrthoDB" id="9793147at2"/>
<name>A0A4R7I5P0_9ACTN</name>
<dbReference type="InterPro" id="IPR011051">
    <property type="entry name" value="RmlC_Cupin_sf"/>
</dbReference>
<dbReference type="InterPro" id="IPR028013">
    <property type="entry name" value="DUF4437"/>
</dbReference>
<dbReference type="Pfam" id="PF14499">
    <property type="entry name" value="DUF4437"/>
    <property type="match status" value="1"/>
</dbReference>
<dbReference type="AlphaFoldDB" id="A0A4R7I5P0"/>
<evidence type="ECO:0000313" key="1">
    <source>
        <dbReference type="EMBL" id="TDT18319.1"/>
    </source>
</evidence>
<reference evidence="1 2" key="1">
    <citation type="submission" date="2019-03" db="EMBL/GenBank/DDBJ databases">
        <title>Sequencing the genomes of 1000 actinobacteria strains.</title>
        <authorList>
            <person name="Klenk H.-P."/>
        </authorList>
    </citation>
    <scope>NUCLEOTIDE SEQUENCE [LARGE SCALE GENOMIC DNA]</scope>
    <source>
        <strain evidence="1 2">DSM 18936</strain>
    </source>
</reference>
<evidence type="ECO:0000313" key="2">
    <source>
        <dbReference type="Proteomes" id="UP000294558"/>
    </source>
</evidence>
<proteinExistence type="predicted"/>
<dbReference type="RefSeq" id="WP_133870548.1">
    <property type="nucleotide sequence ID" value="NZ_JAVJPS010000009.1"/>
</dbReference>
<keyword evidence="2" id="KW-1185">Reference proteome</keyword>
<dbReference type="InterPro" id="IPR014710">
    <property type="entry name" value="RmlC-like_jellyroll"/>
</dbReference>
<accession>A0A4R7I5P0</accession>